<dbReference type="NCBIfam" id="TIGR01019">
    <property type="entry name" value="sucCoAalpha"/>
    <property type="match status" value="1"/>
</dbReference>
<evidence type="ECO:0000313" key="12">
    <source>
        <dbReference type="Proteomes" id="UP001219901"/>
    </source>
</evidence>
<comment type="catalytic activity">
    <reaction evidence="5">
        <text>GTP + succinate + CoA = succinyl-CoA + GDP + phosphate</text>
        <dbReference type="Rhea" id="RHEA:22120"/>
        <dbReference type="ChEBI" id="CHEBI:30031"/>
        <dbReference type="ChEBI" id="CHEBI:37565"/>
        <dbReference type="ChEBI" id="CHEBI:43474"/>
        <dbReference type="ChEBI" id="CHEBI:57287"/>
        <dbReference type="ChEBI" id="CHEBI:57292"/>
        <dbReference type="ChEBI" id="CHEBI:58189"/>
    </reaction>
</comment>
<dbReference type="Pfam" id="PF02629">
    <property type="entry name" value="CoA_binding"/>
    <property type="match status" value="1"/>
</dbReference>
<dbReference type="PROSITE" id="PS01216">
    <property type="entry name" value="SUCCINYL_COA_LIG_1"/>
    <property type="match status" value="1"/>
</dbReference>
<gene>
    <name evidence="5 11" type="primary">sucD</name>
    <name evidence="10" type="ORF">GKO46_08010</name>
    <name evidence="11" type="ORF">GKO48_02015</name>
</gene>
<evidence type="ECO:0000256" key="4">
    <source>
        <dbReference type="ARBA" id="ARBA00060724"/>
    </source>
</evidence>
<keyword evidence="12" id="KW-1185">Reference proteome</keyword>
<dbReference type="PROSITE" id="PS00399">
    <property type="entry name" value="SUCCINYL_COA_LIG_2"/>
    <property type="match status" value="1"/>
</dbReference>
<keyword evidence="3 5" id="KW-0547">Nucleotide-binding</keyword>
<name>A0AAJ5ZFK9_9CHLR</name>
<evidence type="ECO:0000256" key="2">
    <source>
        <dbReference type="ARBA" id="ARBA00022598"/>
    </source>
</evidence>
<dbReference type="GO" id="GO:0000166">
    <property type="term" value="F:nucleotide binding"/>
    <property type="evidence" value="ECO:0007669"/>
    <property type="project" value="UniProtKB-KW"/>
</dbReference>
<dbReference type="PANTHER" id="PTHR11117:SF2">
    <property type="entry name" value="SUCCINATE--COA LIGASE [ADP_GDP-FORMING] SUBUNIT ALPHA, MITOCHONDRIAL"/>
    <property type="match status" value="1"/>
</dbReference>
<dbReference type="GO" id="GO:0009361">
    <property type="term" value="C:succinate-CoA ligase complex (ADP-forming)"/>
    <property type="evidence" value="ECO:0007669"/>
    <property type="project" value="TreeGrafter"/>
</dbReference>
<dbReference type="AlphaFoldDB" id="A0AAJ5ZFK9"/>
<dbReference type="PANTHER" id="PTHR11117">
    <property type="entry name" value="SUCCINYL-COA LIGASE SUBUNIT ALPHA"/>
    <property type="match status" value="1"/>
</dbReference>
<keyword evidence="1 5" id="KW-0816">Tricarboxylic acid cycle</keyword>
<dbReference type="GO" id="GO:0006099">
    <property type="term" value="P:tricarboxylic acid cycle"/>
    <property type="evidence" value="ECO:0007669"/>
    <property type="project" value="UniProtKB-UniRule"/>
</dbReference>
<dbReference type="InterPro" id="IPR003781">
    <property type="entry name" value="CoA-bd"/>
</dbReference>
<evidence type="ECO:0000259" key="9">
    <source>
        <dbReference type="SMART" id="SM00881"/>
    </source>
</evidence>
<evidence type="ECO:0000256" key="3">
    <source>
        <dbReference type="ARBA" id="ARBA00022741"/>
    </source>
</evidence>
<dbReference type="PIRSF" id="PIRSF001553">
    <property type="entry name" value="SucCS_alpha"/>
    <property type="match status" value="1"/>
</dbReference>
<dbReference type="Gene3D" id="3.40.50.720">
    <property type="entry name" value="NAD(P)-binding Rossmann-like Domain"/>
    <property type="match status" value="1"/>
</dbReference>
<organism evidence="11 12">
    <name type="scientific">Candidatus Lucifugimonas marina</name>
    <dbReference type="NCBI Taxonomy" id="3038979"/>
    <lineage>
        <taxon>Bacteria</taxon>
        <taxon>Bacillati</taxon>
        <taxon>Chloroflexota</taxon>
        <taxon>Dehalococcoidia</taxon>
        <taxon>SAR202 cluster</taxon>
        <taxon>Candidatus Lucifugimonadales</taxon>
        <taxon>Candidatus Lucifugimonadaceae</taxon>
        <taxon>Candidatus Lucifugimonas</taxon>
    </lineage>
</organism>
<accession>A0AAJ5ZFK9</accession>
<dbReference type="Gene3D" id="3.40.50.261">
    <property type="entry name" value="Succinyl-CoA synthetase domains"/>
    <property type="match status" value="1"/>
</dbReference>
<evidence type="ECO:0000313" key="10">
    <source>
        <dbReference type="EMBL" id="MDG0867016.1"/>
    </source>
</evidence>
<dbReference type="SMART" id="SM00881">
    <property type="entry name" value="CoA_binding"/>
    <property type="match status" value="1"/>
</dbReference>
<keyword evidence="2 5" id="KW-0436">Ligase</keyword>
<comment type="caution">
    <text evidence="5">Lacks conserved residue(s) required for the propagation of feature annotation.</text>
</comment>
<feature type="active site" description="Tele-phosphohistidine intermediate" evidence="5 6">
    <location>
        <position position="248"/>
    </location>
</feature>
<feature type="binding site" evidence="5">
    <location>
        <position position="160"/>
    </location>
    <ligand>
        <name>substrate</name>
        <note>ligand shared with subunit beta</note>
    </ligand>
</feature>
<evidence type="ECO:0000256" key="7">
    <source>
        <dbReference type="RuleBase" id="RU000677"/>
    </source>
</evidence>
<evidence type="ECO:0000256" key="5">
    <source>
        <dbReference type="HAMAP-Rule" id="MF_01988"/>
    </source>
</evidence>
<dbReference type="GO" id="GO:0004775">
    <property type="term" value="F:succinate-CoA ligase (ADP-forming) activity"/>
    <property type="evidence" value="ECO:0007669"/>
    <property type="project" value="UniProtKB-UniRule"/>
</dbReference>
<dbReference type="HAMAP" id="MF_01988">
    <property type="entry name" value="Succ_CoA_alpha"/>
    <property type="match status" value="1"/>
</dbReference>
<dbReference type="InterPro" id="IPR036291">
    <property type="entry name" value="NAD(P)-bd_dom_sf"/>
</dbReference>
<dbReference type="EC" id="6.2.1.5" evidence="5"/>
<reference evidence="11" key="2">
    <citation type="journal article" date="2023" name="Nat. Commun.">
        <title>Cultivation of marine bacteria of the SAR202 clade.</title>
        <authorList>
            <person name="Lim Y."/>
            <person name="Seo J.H."/>
            <person name="Giovannoni S.J."/>
            <person name="Kang I."/>
            <person name="Cho J.C."/>
        </authorList>
    </citation>
    <scope>NUCLEOTIDE SEQUENCE</scope>
    <source>
        <strain evidence="11">JH1073</strain>
    </source>
</reference>
<evidence type="ECO:0000256" key="6">
    <source>
        <dbReference type="PIRSR" id="PIRSR001553-1"/>
    </source>
</evidence>
<dbReference type="InterPro" id="IPR017440">
    <property type="entry name" value="Cit_synth/succinyl-CoA_lig_AS"/>
</dbReference>
<dbReference type="EMBL" id="WMBE01000002">
    <property type="protein sequence ID" value="MDG0867016.1"/>
    <property type="molecule type" value="Genomic_DNA"/>
</dbReference>
<protein>
    <recommendedName>
        <fullName evidence="5">Succinate--CoA ligase [ADP-forming] subunit alpha</fullName>
        <ecNumber evidence="5">6.2.1.5</ecNumber>
    </recommendedName>
    <alternativeName>
        <fullName evidence="5">Succinyl-CoA synthetase subunit alpha</fullName>
        <shortName evidence="5">SCS-alpha</shortName>
    </alternativeName>
</protein>
<dbReference type="RefSeq" id="WP_342824954.1">
    <property type="nucleotide sequence ID" value="NZ_CP046146.1"/>
</dbReference>
<dbReference type="InterPro" id="IPR016102">
    <property type="entry name" value="Succinyl-CoA_synth-like"/>
</dbReference>
<proteinExistence type="inferred from homology"/>
<feature type="binding site" evidence="5">
    <location>
        <begin position="96"/>
        <end position="98"/>
    </location>
    <ligand>
        <name>CoA</name>
        <dbReference type="ChEBI" id="CHEBI:57287"/>
    </ligand>
</feature>
<dbReference type="FunFam" id="3.40.50.720:FF:000277">
    <property type="entry name" value="Succinate--CoA ligase [ADP-forming] subunit alpha"/>
    <property type="match status" value="1"/>
</dbReference>
<comment type="pathway">
    <text evidence="5 8">Carbohydrate metabolism; tricarboxylic acid cycle; succinate from succinyl-CoA (ligase route): step 1/1.</text>
</comment>
<dbReference type="InterPro" id="IPR005811">
    <property type="entry name" value="SUCC_ACL_C"/>
</dbReference>
<reference evidence="12" key="3">
    <citation type="submission" date="2023-06" db="EMBL/GenBank/DDBJ databases">
        <title>Pangenomics reveal diversification of enzyme families and niche specialization in globally abundant SAR202 bacteria.</title>
        <authorList>
            <person name="Saw J.H.W."/>
        </authorList>
    </citation>
    <scope>NUCLEOTIDE SEQUENCE [LARGE SCALE GENOMIC DNA]</scope>
    <source>
        <strain evidence="12">JH1073</strain>
    </source>
</reference>
<comment type="similarity">
    <text evidence="4 5 7">Belongs to the succinate/malate CoA ligase alpha subunit family.</text>
</comment>
<dbReference type="InterPro" id="IPR005810">
    <property type="entry name" value="CoA_lig_alpha"/>
</dbReference>
<dbReference type="Proteomes" id="UP001321249">
    <property type="component" value="Unassembled WGS sequence"/>
</dbReference>
<comment type="catalytic activity">
    <reaction evidence="5 8">
        <text>succinate + ATP + CoA = succinyl-CoA + ADP + phosphate</text>
        <dbReference type="Rhea" id="RHEA:17661"/>
        <dbReference type="ChEBI" id="CHEBI:30031"/>
        <dbReference type="ChEBI" id="CHEBI:30616"/>
        <dbReference type="ChEBI" id="CHEBI:43474"/>
        <dbReference type="ChEBI" id="CHEBI:57287"/>
        <dbReference type="ChEBI" id="CHEBI:57292"/>
        <dbReference type="ChEBI" id="CHEBI:456216"/>
        <dbReference type="EC" id="6.2.1.5"/>
    </reaction>
</comment>
<dbReference type="NCBIfam" id="NF004230">
    <property type="entry name" value="PRK05678.1"/>
    <property type="match status" value="1"/>
</dbReference>
<feature type="domain" description="CoA-binding" evidence="9">
    <location>
        <begin position="4"/>
        <end position="100"/>
    </location>
</feature>
<dbReference type="Pfam" id="PF00549">
    <property type="entry name" value="Ligase_CoA"/>
    <property type="match status" value="1"/>
</dbReference>
<dbReference type="FunFam" id="3.40.50.261:FF:000006">
    <property type="entry name" value="Succinate--CoA ligase [ADP-forming] subunit alpha"/>
    <property type="match status" value="1"/>
</dbReference>
<comment type="subunit">
    <text evidence="5 8">Heterotetramer of two alpha and two beta subunits.</text>
</comment>
<sequence>MAILVGENTRLLVQGLGRDGSFQANRTREYGTNMVAAVHPGRDGQKFEDEVPYFSTVAKAVEETGANTGVIFVPAPFAMDAIIEQVDAGLELVVCITEGVPVLDMVKVMQYIKDKPTRLIGSNCPGVLSPASKAKVGIVPGNIVQPGNVGVVSRSGTLTYEAIAQLVQHGMGQSTCVGIGGDPVHGTTFTDVLELFQADDETEAIVLIGEIGGIREQLAADYIKEHVTKPVVAAIAGSSAPAGKRMGHAGAIITGKAALASEKNKALEAAGVHVVESPALIGAKMKEVLG</sequence>
<evidence type="ECO:0000313" key="13">
    <source>
        <dbReference type="Proteomes" id="UP001321249"/>
    </source>
</evidence>
<dbReference type="InterPro" id="IPR033847">
    <property type="entry name" value="Citrt_syn/SCS-alpha_CS"/>
</dbReference>
<reference evidence="12 13" key="1">
    <citation type="submission" date="2019-11" db="EMBL/GenBank/DDBJ databases">
        <authorList>
            <person name="Cho J.-C."/>
        </authorList>
    </citation>
    <scope>NUCLEOTIDE SEQUENCE [LARGE SCALE GENOMIC DNA]</scope>
    <source>
        <strain evidence="11 12">JH1073</strain>
        <strain evidence="10 13">JH702</strain>
    </source>
</reference>
<dbReference type="SUPFAM" id="SSF52210">
    <property type="entry name" value="Succinyl-CoA synthetase domains"/>
    <property type="match status" value="1"/>
</dbReference>
<dbReference type="EMBL" id="CP046147">
    <property type="protein sequence ID" value="WFG38430.1"/>
    <property type="molecule type" value="Genomic_DNA"/>
</dbReference>
<dbReference type="Proteomes" id="UP001219901">
    <property type="component" value="Chromosome"/>
</dbReference>
<dbReference type="GO" id="GO:0004776">
    <property type="term" value="F:succinate-CoA ligase (GDP-forming) activity"/>
    <property type="evidence" value="ECO:0007669"/>
    <property type="project" value="TreeGrafter"/>
</dbReference>
<evidence type="ECO:0000256" key="1">
    <source>
        <dbReference type="ARBA" id="ARBA00022532"/>
    </source>
</evidence>
<dbReference type="SUPFAM" id="SSF51735">
    <property type="entry name" value="NAD(P)-binding Rossmann-fold domains"/>
    <property type="match status" value="1"/>
</dbReference>
<evidence type="ECO:0000313" key="11">
    <source>
        <dbReference type="EMBL" id="WFG38430.1"/>
    </source>
</evidence>
<evidence type="ECO:0000256" key="8">
    <source>
        <dbReference type="RuleBase" id="RU000699"/>
    </source>
</evidence>
<comment type="function">
    <text evidence="5 8">Succinyl-CoA synthetase functions in the citric acid cycle (TCA), coupling the hydrolysis of succinyl-CoA to the synthesis of either ATP or GTP and thus represents the only step of substrate-level phosphorylation in the TCA. The alpha subunit of the enzyme binds the substrates coenzyme A and phosphate, while succinate binding and nucleotide specificity is provided by the beta subunit.</text>
</comment>
<dbReference type="PRINTS" id="PR01798">
    <property type="entry name" value="SCOASYNTHASE"/>
</dbReference>